<dbReference type="STRING" id="1173020.Cha6605_5265"/>
<dbReference type="Proteomes" id="UP000010366">
    <property type="component" value="Chromosome"/>
</dbReference>
<proteinExistence type="predicted"/>
<dbReference type="KEGG" id="cmp:Cha6605_5265"/>
<protein>
    <recommendedName>
        <fullName evidence="3">Leucine Rich Repeat (LRR)-containing protein</fullName>
    </recommendedName>
</protein>
<accession>K9UNA0</accession>
<dbReference type="OrthoDB" id="459949at2"/>
<dbReference type="EMBL" id="CP003600">
    <property type="protein sequence ID" value="AFY96153.1"/>
    <property type="molecule type" value="Genomic_DNA"/>
</dbReference>
<dbReference type="eggNOG" id="COG4886">
    <property type="taxonomic scope" value="Bacteria"/>
</dbReference>
<dbReference type="InterPro" id="IPR032675">
    <property type="entry name" value="LRR_dom_sf"/>
</dbReference>
<dbReference type="Gene3D" id="3.80.10.10">
    <property type="entry name" value="Ribonuclease Inhibitor"/>
    <property type="match status" value="1"/>
</dbReference>
<sequence length="233" mass="26754">MDRIICNCFNLFSTKHGKISPIHTEKQDVQCEAWQKLLDLIESAASGGVEEFAPLRELTQEERADIITLPPTISKLKSVKHFILYRSYLVRIPPEIGEMESLEEFTPYTSHSLHWFPYEITRCRNLKSSTVSTRALYGNRKYRPPFPFFRQELESDDYSEITPDECSVCRTKLDRSNIYRRWISLPVATDVLPLLVHACSIDCTNSLPQTPTGYVSGSHIGGYHIKQPPPVDF</sequence>
<dbReference type="AlphaFoldDB" id="K9UNA0"/>
<evidence type="ECO:0000313" key="1">
    <source>
        <dbReference type="EMBL" id="AFY96153.1"/>
    </source>
</evidence>
<evidence type="ECO:0008006" key="3">
    <source>
        <dbReference type="Google" id="ProtNLM"/>
    </source>
</evidence>
<name>K9UNA0_CHAP6</name>
<keyword evidence="2" id="KW-1185">Reference proteome</keyword>
<dbReference type="HOGENOM" id="CLU_1150517_0_0_3"/>
<gene>
    <name evidence="1" type="ORF">Cha6605_5265</name>
</gene>
<reference evidence="1 2" key="1">
    <citation type="submission" date="2012-05" db="EMBL/GenBank/DDBJ databases">
        <title>Finished chromosome of genome of Chamaesiphon sp. PCC 6605.</title>
        <authorList>
            <consortium name="US DOE Joint Genome Institute"/>
            <person name="Gugger M."/>
            <person name="Coursin T."/>
            <person name="Rippka R."/>
            <person name="Tandeau De Marsac N."/>
            <person name="Huntemann M."/>
            <person name="Wei C.-L."/>
            <person name="Han J."/>
            <person name="Detter J.C."/>
            <person name="Han C."/>
            <person name="Tapia R."/>
            <person name="Chen A."/>
            <person name="Kyrpides N."/>
            <person name="Mavromatis K."/>
            <person name="Markowitz V."/>
            <person name="Szeto E."/>
            <person name="Ivanova N."/>
            <person name="Pagani I."/>
            <person name="Pati A."/>
            <person name="Goodwin L."/>
            <person name="Nordberg H.P."/>
            <person name="Cantor M.N."/>
            <person name="Hua S.X."/>
            <person name="Woyke T."/>
            <person name="Kerfeld C.A."/>
        </authorList>
    </citation>
    <scope>NUCLEOTIDE SEQUENCE [LARGE SCALE GENOMIC DNA]</scope>
    <source>
        <strain evidence="2">ATCC 27169 / PCC 6605</strain>
    </source>
</reference>
<organism evidence="1 2">
    <name type="scientific">Chamaesiphon minutus (strain ATCC 27169 / PCC 6605)</name>
    <dbReference type="NCBI Taxonomy" id="1173020"/>
    <lineage>
        <taxon>Bacteria</taxon>
        <taxon>Bacillati</taxon>
        <taxon>Cyanobacteriota</taxon>
        <taxon>Cyanophyceae</taxon>
        <taxon>Gomontiellales</taxon>
        <taxon>Chamaesiphonaceae</taxon>
        <taxon>Chamaesiphon</taxon>
    </lineage>
</organism>
<dbReference type="PATRIC" id="fig|1173020.3.peg.6040"/>
<evidence type="ECO:0000313" key="2">
    <source>
        <dbReference type="Proteomes" id="UP000010366"/>
    </source>
</evidence>
<dbReference type="RefSeq" id="WP_015162237.1">
    <property type="nucleotide sequence ID" value="NC_019697.1"/>
</dbReference>